<evidence type="ECO:0000256" key="3">
    <source>
        <dbReference type="ARBA" id="ARBA00022448"/>
    </source>
</evidence>
<keyword evidence="3 11" id="KW-0813">Transport</keyword>
<dbReference type="Gene3D" id="2.40.170.20">
    <property type="entry name" value="TonB-dependent receptor, beta-barrel domain"/>
    <property type="match status" value="1"/>
</dbReference>
<dbReference type="GO" id="GO:0044718">
    <property type="term" value="P:siderophore transmembrane transport"/>
    <property type="evidence" value="ECO:0007669"/>
    <property type="project" value="TreeGrafter"/>
</dbReference>
<dbReference type="InterPro" id="IPR036942">
    <property type="entry name" value="Beta-barrel_TonB_sf"/>
</dbReference>
<evidence type="ECO:0000256" key="8">
    <source>
        <dbReference type="ARBA" id="ARBA00023136"/>
    </source>
</evidence>
<evidence type="ECO:0000256" key="2">
    <source>
        <dbReference type="ARBA" id="ARBA00008143"/>
    </source>
</evidence>
<feature type="domain" description="TonB-dependent receptor plug" evidence="14">
    <location>
        <begin position="52"/>
        <end position="158"/>
    </location>
</feature>
<keyword evidence="4 11" id="KW-1134">Transmembrane beta strand</keyword>
<dbReference type="GO" id="GO:0015344">
    <property type="term" value="F:siderophore uptake transmembrane transporter activity"/>
    <property type="evidence" value="ECO:0007669"/>
    <property type="project" value="TreeGrafter"/>
</dbReference>
<organism evidence="15">
    <name type="scientific">uncultured Oceanospirillales bacterium HF0130_25G24</name>
    <dbReference type="NCBI Taxonomy" id="710744"/>
    <lineage>
        <taxon>Bacteria</taxon>
        <taxon>Pseudomonadati</taxon>
        <taxon>Pseudomonadota</taxon>
        <taxon>Gammaproteobacteria</taxon>
        <taxon>Oceanospirillales</taxon>
        <taxon>environmental samples</taxon>
    </lineage>
</organism>
<dbReference type="PANTHER" id="PTHR30069">
    <property type="entry name" value="TONB-DEPENDENT OUTER MEMBRANE RECEPTOR"/>
    <property type="match status" value="1"/>
</dbReference>
<dbReference type="InterPro" id="IPR012910">
    <property type="entry name" value="Plug_dom"/>
</dbReference>
<proteinExistence type="inferred from homology"/>
<comment type="subcellular location">
    <subcellularLocation>
        <location evidence="1 11">Cell outer membrane</location>
        <topology evidence="1 11">Multi-pass membrane protein</topology>
    </subcellularLocation>
</comment>
<keyword evidence="5 11" id="KW-0812">Transmembrane</keyword>
<dbReference type="InterPro" id="IPR037066">
    <property type="entry name" value="Plug_dom_sf"/>
</dbReference>
<dbReference type="Pfam" id="PF07715">
    <property type="entry name" value="Plug"/>
    <property type="match status" value="1"/>
</dbReference>
<comment type="similarity">
    <text evidence="2">Belongs to the TonB-dependent receptor family. Hemoglobin/haptoglobin binding protein subfamily.</text>
</comment>
<evidence type="ECO:0000259" key="14">
    <source>
        <dbReference type="Pfam" id="PF07715"/>
    </source>
</evidence>
<feature type="domain" description="TonB-dependent receptor-like beta-barrel" evidence="13">
    <location>
        <begin position="235"/>
        <end position="611"/>
    </location>
</feature>
<evidence type="ECO:0000256" key="10">
    <source>
        <dbReference type="ARBA" id="ARBA00023237"/>
    </source>
</evidence>
<evidence type="ECO:0000256" key="4">
    <source>
        <dbReference type="ARBA" id="ARBA00022452"/>
    </source>
</evidence>
<keyword evidence="8 11" id="KW-0472">Membrane</keyword>
<evidence type="ECO:0000256" key="11">
    <source>
        <dbReference type="PROSITE-ProRule" id="PRU01360"/>
    </source>
</evidence>
<protein>
    <submittedName>
        <fullName evidence="15">Outer membrane receptor for ferrienterochelin and colicins</fullName>
    </submittedName>
</protein>
<evidence type="ECO:0000256" key="1">
    <source>
        <dbReference type="ARBA" id="ARBA00004571"/>
    </source>
</evidence>
<dbReference type="Pfam" id="PF00593">
    <property type="entry name" value="TonB_dep_Rec_b-barrel"/>
    <property type="match status" value="1"/>
</dbReference>
<dbReference type="Gene3D" id="2.170.130.10">
    <property type="entry name" value="TonB-dependent receptor, plug domain"/>
    <property type="match status" value="1"/>
</dbReference>
<evidence type="ECO:0000256" key="9">
    <source>
        <dbReference type="ARBA" id="ARBA00023170"/>
    </source>
</evidence>
<evidence type="ECO:0000256" key="12">
    <source>
        <dbReference type="RuleBase" id="RU003357"/>
    </source>
</evidence>
<keyword evidence="9 15" id="KW-0675">Receptor</keyword>
<dbReference type="SUPFAM" id="SSF56935">
    <property type="entry name" value="Porins"/>
    <property type="match status" value="1"/>
</dbReference>
<dbReference type="PANTHER" id="PTHR30069:SF29">
    <property type="entry name" value="HEMOGLOBIN AND HEMOGLOBIN-HAPTOGLOBIN-BINDING PROTEIN 1-RELATED"/>
    <property type="match status" value="1"/>
</dbReference>
<accession>E0XTG6</accession>
<reference evidence="15" key="1">
    <citation type="journal article" date="2011" name="Environ. Microbiol.">
        <title>Time-series analyses of Monterey Bay coastal microbial picoplankton using a 'genome proxy' microarray.</title>
        <authorList>
            <person name="Rich V.I."/>
            <person name="Pham V.D."/>
            <person name="Eppley J."/>
            <person name="Shi Y."/>
            <person name="DeLong E.F."/>
        </authorList>
    </citation>
    <scope>NUCLEOTIDE SEQUENCE</scope>
</reference>
<evidence type="ECO:0000256" key="7">
    <source>
        <dbReference type="ARBA" id="ARBA00023077"/>
    </source>
</evidence>
<dbReference type="PROSITE" id="PS52016">
    <property type="entry name" value="TONB_DEPENDENT_REC_3"/>
    <property type="match status" value="1"/>
</dbReference>
<dbReference type="InterPro" id="IPR039426">
    <property type="entry name" value="TonB-dep_rcpt-like"/>
</dbReference>
<evidence type="ECO:0000313" key="15">
    <source>
        <dbReference type="EMBL" id="ADI17707.1"/>
    </source>
</evidence>
<dbReference type="AlphaFoldDB" id="E0XTG6"/>
<dbReference type="GO" id="GO:0009279">
    <property type="term" value="C:cell outer membrane"/>
    <property type="evidence" value="ECO:0007669"/>
    <property type="project" value="UniProtKB-SubCell"/>
</dbReference>
<keyword evidence="7 12" id="KW-0798">TonB box</keyword>
<keyword evidence="6" id="KW-0732">Signal</keyword>
<dbReference type="InterPro" id="IPR000531">
    <property type="entry name" value="Beta-barrel_TonB"/>
</dbReference>
<evidence type="ECO:0000256" key="5">
    <source>
        <dbReference type="ARBA" id="ARBA00022692"/>
    </source>
</evidence>
<sequence length="653" mass="72928">MQFLKKLIYQLTILILVVPTIYEGAAAQSEEASEEIEELVITSTRNRRGFEQQPTRIEVLGGEEINEKANMKPGDIRMMLNESTGIHVQQTSATSFNSNIRIQGLNGKYTQLLRDGLPMYGGFSSGLGLLQIAPLDLQQVEVIKGANSTLYGGGAIAGLVNLVTKKPGVEPETSMLLNVTSAGGLDASSFHTSSEGSLGKRIFASYNKSDAYDSADNGFSAIPEFERWTLNPHLFIENLNSQFSLGFNAVKENRIGGDMDYIDGDRNAAAYFERIATDRFSTQLEYISQLQSGNELVIRNSVNHYKQDLEVPGHFFKGKQLSSFSEAHLLGSGELMEWVVGLNLWTENFDQDILSSPMALDFDTQTVGVFAQGTFSLSELWSVEGGLRVDSTSEYGNLFLPRVSLLYKPSSSTTLRIGGGSGYKEPTLFGEESEVIQYRGILPLEMEQLVAEESVGLNIDLNHEFVLSGGATLDINLLLFTTRVDNPLRLVEAGDQQFAYRQPDDFLETQGAELGVVWRWNDFKYFFGYTHADVQEHTATRVRMAPLMPKDRVNNVFVYEREDDFRIGLEAYYYGRQGLTDDSMSRDFWIFGLMMEKTIDEDFSIFLNFENFSDTRQTRFGSIYTGSRLNPIFADIFAPLDGSVINGGVKIRL</sequence>
<evidence type="ECO:0000259" key="13">
    <source>
        <dbReference type="Pfam" id="PF00593"/>
    </source>
</evidence>
<evidence type="ECO:0000256" key="6">
    <source>
        <dbReference type="ARBA" id="ARBA00022729"/>
    </source>
</evidence>
<keyword evidence="10 11" id="KW-0998">Cell outer membrane</keyword>
<dbReference type="EMBL" id="GU474872">
    <property type="protein sequence ID" value="ADI17707.1"/>
    <property type="molecule type" value="Genomic_DNA"/>
</dbReference>
<name>E0XTG6_9GAMM</name>